<dbReference type="InterPro" id="IPR002575">
    <property type="entry name" value="Aminoglycoside_PTrfase"/>
</dbReference>
<evidence type="ECO:0000256" key="2">
    <source>
        <dbReference type="ARBA" id="ARBA00022840"/>
    </source>
</evidence>
<dbReference type="SUPFAM" id="SSF56112">
    <property type="entry name" value="Protein kinase-like (PK-like)"/>
    <property type="match status" value="1"/>
</dbReference>
<evidence type="ECO:0000259" key="3">
    <source>
        <dbReference type="Pfam" id="PF01636"/>
    </source>
</evidence>
<evidence type="ECO:0000313" key="7">
    <source>
        <dbReference type="Proteomes" id="UP000281170"/>
    </source>
</evidence>
<dbReference type="AlphaFoldDB" id="A0A0W0R1C0"/>
<keyword evidence="5" id="KW-0614">Plasmid</keyword>
<dbReference type="InterPro" id="IPR011009">
    <property type="entry name" value="Kinase-like_dom_sf"/>
</dbReference>
<organism evidence="4 6">
    <name type="scientific">Legionella adelaidensis</name>
    <dbReference type="NCBI Taxonomy" id="45056"/>
    <lineage>
        <taxon>Bacteria</taxon>
        <taxon>Pseudomonadati</taxon>
        <taxon>Pseudomonadota</taxon>
        <taxon>Gammaproteobacteria</taxon>
        <taxon>Legionellales</taxon>
        <taxon>Legionellaceae</taxon>
        <taxon>Legionella</taxon>
    </lineage>
</organism>
<dbReference type="Proteomes" id="UP000054859">
    <property type="component" value="Unassembled WGS sequence"/>
</dbReference>
<dbReference type="EMBL" id="LR134417">
    <property type="protein sequence ID" value="VEH82933.1"/>
    <property type="molecule type" value="Genomic_DNA"/>
</dbReference>
<keyword evidence="6" id="KW-1185">Reference proteome</keyword>
<proteinExistence type="predicted"/>
<dbReference type="Gene3D" id="3.90.1200.10">
    <property type="match status" value="1"/>
</dbReference>
<dbReference type="PANTHER" id="PTHR33540">
    <property type="entry name" value="TRNA THREONYLCARBAMOYLADENOSINE BIOSYNTHESIS PROTEIN TSAE"/>
    <property type="match status" value="1"/>
</dbReference>
<dbReference type="PANTHER" id="PTHR33540:SF1">
    <property type="entry name" value="N-ACETYLMURAMATE_N-ACETYLGLUCOSAMINE KINASE"/>
    <property type="match status" value="1"/>
</dbReference>
<evidence type="ECO:0000313" key="4">
    <source>
        <dbReference type="EMBL" id="KTC64896.1"/>
    </source>
</evidence>
<dbReference type="Pfam" id="PF01636">
    <property type="entry name" value="APH"/>
    <property type="match status" value="1"/>
</dbReference>
<sequence length="329" mass="38784">MQTRQNVLHQWLEKTYPAIPFTLTPLSGDASFRRYFRLEINHQKWMVMDAPPEKEPLSPFITICKILREHSIHAPAIEKVEFDLGFAILEDFGDVLLLKKLQPTNADYFYKKAMDILLQIQACPTASIPAFNAAYMEGELSLFKDWFLEKYLSLNLNGKDKDLLDQYFSHLITTINAQPKTFIHRDYHSRNLMIIHEAPLELGVIDFQDAMWGPITYDLVSLLKDCYIQWPRQQTLEWVNYFYSHLDIPLSPEEFIKAFDYCGLQRHLKVLGIFCRLHFRDNKSSYLKDLPLVFNYVMACLETYAELNPLLRLMQDQIYPAFLEKRRLL</sequence>
<keyword evidence="4" id="KW-0808">Transferase</keyword>
<dbReference type="STRING" id="45056.Lade_2190"/>
<reference evidence="5 7" key="2">
    <citation type="submission" date="2018-12" db="EMBL/GenBank/DDBJ databases">
        <authorList>
            <consortium name="Pathogen Informatics"/>
        </authorList>
    </citation>
    <scope>NUCLEOTIDE SEQUENCE [LARGE SCALE GENOMIC DNA]</scope>
    <source>
        <strain evidence="5 7">NCTC12735</strain>
        <plasmid evidence="7">8</plasmid>
    </source>
</reference>
<dbReference type="Proteomes" id="UP000281170">
    <property type="component" value="Plasmid 8"/>
</dbReference>
<keyword evidence="2" id="KW-0067">ATP-binding</keyword>
<dbReference type="EMBL" id="LNKA01000019">
    <property type="protein sequence ID" value="KTC64896.1"/>
    <property type="molecule type" value="Genomic_DNA"/>
</dbReference>
<protein>
    <submittedName>
        <fullName evidence="4">Putative phosphotransferase</fullName>
    </submittedName>
</protein>
<name>A0A0W0R1C0_9GAMM</name>
<reference evidence="4 6" key="1">
    <citation type="submission" date="2015-11" db="EMBL/GenBank/DDBJ databases">
        <title>Identification of large and diverse effector repertoires of 38 Legionella species.</title>
        <authorList>
            <person name="Burstein D."/>
            <person name="Amaro F."/>
            <person name="Zusman T."/>
            <person name="Lifshitz Z."/>
            <person name="Cohen O."/>
            <person name="Gilbert J.A."/>
            <person name="Pupko T."/>
            <person name="Shuman H.A."/>
            <person name="Segal G."/>
        </authorList>
    </citation>
    <scope>NUCLEOTIDE SEQUENCE [LARGE SCALE GENOMIC DNA]</scope>
    <source>
        <strain evidence="4 6">1762-AUS-E</strain>
    </source>
</reference>
<dbReference type="OrthoDB" id="9809275at2"/>
<dbReference type="KEGG" id="ladl:NCTC12735_00166"/>
<geneLocation type="plasmid" evidence="5 7">
    <name>8</name>
</geneLocation>
<feature type="domain" description="Aminoglycoside phosphotransferase" evidence="3">
    <location>
        <begin position="22"/>
        <end position="238"/>
    </location>
</feature>
<dbReference type="GO" id="GO:0005524">
    <property type="term" value="F:ATP binding"/>
    <property type="evidence" value="ECO:0007669"/>
    <property type="project" value="UniProtKB-KW"/>
</dbReference>
<gene>
    <name evidence="4" type="ORF">Lade_2190</name>
    <name evidence="5" type="ORF">NCTC12735_00166</name>
</gene>
<evidence type="ECO:0000256" key="1">
    <source>
        <dbReference type="ARBA" id="ARBA00022741"/>
    </source>
</evidence>
<evidence type="ECO:0000313" key="6">
    <source>
        <dbReference type="Proteomes" id="UP000054859"/>
    </source>
</evidence>
<keyword evidence="1" id="KW-0547">Nucleotide-binding</keyword>
<dbReference type="Gene3D" id="3.30.200.20">
    <property type="entry name" value="Phosphorylase Kinase, domain 1"/>
    <property type="match status" value="1"/>
</dbReference>
<evidence type="ECO:0000313" key="5">
    <source>
        <dbReference type="EMBL" id="VEH82933.1"/>
    </source>
</evidence>
<dbReference type="PATRIC" id="fig|45056.6.peg.2264"/>
<dbReference type="RefSeq" id="WP_058463227.1">
    <property type="nucleotide sequence ID" value="NZ_CAAAHS010000001.1"/>
</dbReference>
<dbReference type="GO" id="GO:0016740">
    <property type="term" value="F:transferase activity"/>
    <property type="evidence" value="ECO:0007669"/>
    <property type="project" value="UniProtKB-KW"/>
</dbReference>
<accession>A0A0W0R1C0</accession>